<dbReference type="AlphaFoldDB" id="A0A9P5YSZ7"/>
<dbReference type="Proteomes" id="UP000807469">
    <property type="component" value="Unassembled WGS sequence"/>
</dbReference>
<dbReference type="PANTHER" id="PTHR10622:SF10">
    <property type="entry name" value="HET DOMAIN-CONTAINING PROTEIN"/>
    <property type="match status" value="1"/>
</dbReference>
<gene>
    <name evidence="2" type="ORF">BDN70DRAFT_344622</name>
</gene>
<keyword evidence="3" id="KW-1185">Reference proteome</keyword>
<sequence>MTLSGKKPSSSSLLLDALESIIIPVIQAHSSGIVIDSIGENRRHLESAVRQLTAALETFVEALLQPSLIQEADVVTELKDSHSDILHATTFLPENGSAYTPLPPPPRPRLLRLAIDEARHRVFNKIPIRLLAFKPDGTGITLLERDEIWERVFPLLEANFYQDAVILDKDFHRGKEDSAIKHFISKHVNYAILSHTWISSADGEVVYADWKNGAFNTSSPGYKKLANFCRVAAVDHKVTLGWMDTVCINKENSTELDESIRSMYKWYSDADICITYLGRTATLEQMHNDAWFTRGWTLQELLAPRYVKFYDSTWQILSPGAEDDRNESSIRKEIQAATTITPSEIYMFRKASYRIPISRRMQWAANRHVKREEDIAYSLMGVFDISMSIAYGEGSERAFFRLVKKILKSTKRDALDAVNWGFGQEWRYTTHHPSALIPSSPRHYLWRTKEDVVWFPHTTPITLTHLGLHLPALLMPAVLTDSNAEDVRLDPIGNYYSTTTIVDAIYRLESDTAKPKTFKLLDKASKRSNSISIETPTSAAYQRTFGVLNFSEQDKNIFLPDGYTCFAICLYPKSHSGNFERMPTSNAVSFTLRQVRATNGHIPKSELARHGMQLVTMYL</sequence>
<reference evidence="2" key="1">
    <citation type="submission" date="2020-11" db="EMBL/GenBank/DDBJ databases">
        <authorList>
            <consortium name="DOE Joint Genome Institute"/>
            <person name="Ahrendt S."/>
            <person name="Riley R."/>
            <person name="Andreopoulos W."/>
            <person name="Labutti K."/>
            <person name="Pangilinan J."/>
            <person name="Ruiz-Duenas F.J."/>
            <person name="Barrasa J.M."/>
            <person name="Sanchez-Garcia M."/>
            <person name="Camarero S."/>
            <person name="Miyauchi S."/>
            <person name="Serrano A."/>
            <person name="Linde D."/>
            <person name="Babiker R."/>
            <person name="Drula E."/>
            <person name="Ayuso-Fernandez I."/>
            <person name="Pacheco R."/>
            <person name="Padilla G."/>
            <person name="Ferreira P."/>
            <person name="Barriuso J."/>
            <person name="Kellner H."/>
            <person name="Castanera R."/>
            <person name="Alfaro M."/>
            <person name="Ramirez L."/>
            <person name="Pisabarro A.G."/>
            <person name="Kuo A."/>
            <person name="Tritt A."/>
            <person name="Lipzen A."/>
            <person name="He G."/>
            <person name="Yan M."/>
            <person name="Ng V."/>
            <person name="Cullen D."/>
            <person name="Martin F."/>
            <person name="Rosso M.-N."/>
            <person name="Henrissat B."/>
            <person name="Hibbett D."/>
            <person name="Martinez A.T."/>
            <person name="Grigoriev I.V."/>
        </authorList>
    </citation>
    <scope>NUCLEOTIDE SEQUENCE</scope>
    <source>
        <strain evidence="2">CIRM-BRFM 674</strain>
    </source>
</reference>
<evidence type="ECO:0000313" key="2">
    <source>
        <dbReference type="EMBL" id="KAF9474044.1"/>
    </source>
</evidence>
<dbReference type="EMBL" id="MU155400">
    <property type="protein sequence ID" value="KAF9474044.1"/>
    <property type="molecule type" value="Genomic_DNA"/>
</dbReference>
<dbReference type="Pfam" id="PF06985">
    <property type="entry name" value="HET"/>
    <property type="match status" value="1"/>
</dbReference>
<evidence type="ECO:0000259" key="1">
    <source>
        <dbReference type="Pfam" id="PF06985"/>
    </source>
</evidence>
<dbReference type="OrthoDB" id="674604at2759"/>
<name>A0A9P5YSZ7_9AGAR</name>
<proteinExistence type="predicted"/>
<evidence type="ECO:0000313" key="3">
    <source>
        <dbReference type="Proteomes" id="UP000807469"/>
    </source>
</evidence>
<protein>
    <recommendedName>
        <fullName evidence="1">Heterokaryon incompatibility domain-containing protein</fullName>
    </recommendedName>
</protein>
<dbReference type="PANTHER" id="PTHR10622">
    <property type="entry name" value="HET DOMAIN-CONTAINING PROTEIN"/>
    <property type="match status" value="1"/>
</dbReference>
<dbReference type="InterPro" id="IPR010730">
    <property type="entry name" value="HET"/>
</dbReference>
<comment type="caution">
    <text evidence="2">The sequence shown here is derived from an EMBL/GenBank/DDBJ whole genome shotgun (WGS) entry which is preliminary data.</text>
</comment>
<accession>A0A9P5YSZ7</accession>
<organism evidence="2 3">
    <name type="scientific">Pholiota conissans</name>
    <dbReference type="NCBI Taxonomy" id="109636"/>
    <lineage>
        <taxon>Eukaryota</taxon>
        <taxon>Fungi</taxon>
        <taxon>Dikarya</taxon>
        <taxon>Basidiomycota</taxon>
        <taxon>Agaricomycotina</taxon>
        <taxon>Agaricomycetes</taxon>
        <taxon>Agaricomycetidae</taxon>
        <taxon>Agaricales</taxon>
        <taxon>Agaricineae</taxon>
        <taxon>Strophariaceae</taxon>
        <taxon>Pholiota</taxon>
    </lineage>
</organism>
<feature type="domain" description="Heterokaryon incompatibility" evidence="1">
    <location>
        <begin position="190"/>
        <end position="282"/>
    </location>
</feature>